<evidence type="ECO:0000259" key="12">
    <source>
        <dbReference type="Pfam" id="PF02223"/>
    </source>
</evidence>
<dbReference type="InterPro" id="IPR027417">
    <property type="entry name" value="P-loop_NTPase"/>
</dbReference>
<name>B3PM37_META1</name>
<evidence type="ECO:0000256" key="6">
    <source>
        <dbReference type="ARBA" id="ARBA00022741"/>
    </source>
</evidence>
<evidence type="ECO:0000313" key="14">
    <source>
        <dbReference type="Proteomes" id="UP000008812"/>
    </source>
</evidence>
<dbReference type="InterPro" id="IPR018095">
    <property type="entry name" value="Thymidylate_kin_CS"/>
</dbReference>
<evidence type="ECO:0000256" key="1">
    <source>
        <dbReference type="ARBA" id="ARBA00009776"/>
    </source>
</evidence>
<evidence type="ECO:0000256" key="11">
    <source>
        <dbReference type="HAMAP-Rule" id="MF_00165"/>
    </source>
</evidence>
<evidence type="ECO:0000256" key="7">
    <source>
        <dbReference type="ARBA" id="ARBA00022777"/>
    </source>
</evidence>
<comment type="similarity">
    <text evidence="1 11">Belongs to the thymidylate kinase family.</text>
</comment>
<comment type="function">
    <text evidence="10 11">Phosphorylation of dTMP to form dTDP in both de novo and salvage pathways of dTTP synthesis.</text>
</comment>
<evidence type="ECO:0000256" key="10">
    <source>
        <dbReference type="ARBA" id="ARBA00057735"/>
    </source>
</evidence>
<dbReference type="GO" id="GO:0006235">
    <property type="term" value="P:dTTP biosynthetic process"/>
    <property type="evidence" value="ECO:0007669"/>
    <property type="project" value="UniProtKB-UniRule"/>
</dbReference>
<keyword evidence="5 11" id="KW-0545">Nucleotide biosynthesis</keyword>
<dbReference type="CDD" id="cd01672">
    <property type="entry name" value="TMPK"/>
    <property type="match status" value="1"/>
</dbReference>
<evidence type="ECO:0000256" key="4">
    <source>
        <dbReference type="ARBA" id="ARBA00022679"/>
    </source>
</evidence>
<feature type="binding site" evidence="11">
    <location>
        <begin position="12"/>
        <end position="19"/>
    </location>
    <ligand>
        <name>ATP</name>
        <dbReference type="ChEBI" id="CHEBI:30616"/>
    </ligand>
</feature>
<dbReference type="eggNOG" id="COG0125">
    <property type="taxonomic scope" value="Bacteria"/>
</dbReference>
<dbReference type="NCBIfam" id="TIGR00041">
    <property type="entry name" value="DTMP_kinase"/>
    <property type="match status" value="1"/>
</dbReference>
<dbReference type="RefSeq" id="WP_012498046.1">
    <property type="nucleotide sequence ID" value="NC_011025.1"/>
</dbReference>
<dbReference type="HOGENOM" id="CLU_049131_0_2_14"/>
<accession>B3PM37</accession>
<keyword evidence="6 11" id="KW-0547">Nucleotide-binding</keyword>
<reference evidence="13 14" key="1">
    <citation type="journal article" date="2008" name="Infect. Immun.">
        <title>Genome of Mycoplasma arthritidis.</title>
        <authorList>
            <person name="Dybvig K."/>
            <person name="Zuhua C."/>
            <person name="Lao P."/>
            <person name="Jordan D.S."/>
            <person name="French C.T."/>
            <person name="Tu A.H."/>
            <person name="Loraine A.E."/>
        </authorList>
    </citation>
    <scope>NUCLEOTIDE SEQUENCE [LARGE SCALE GENOMIC DNA]</scope>
    <source>
        <strain evidence="13 14">158L3-1</strain>
    </source>
</reference>
<dbReference type="GO" id="GO:0005829">
    <property type="term" value="C:cytosol"/>
    <property type="evidence" value="ECO:0007669"/>
    <property type="project" value="TreeGrafter"/>
</dbReference>
<keyword evidence="14" id="KW-1185">Reference proteome</keyword>
<dbReference type="AlphaFoldDB" id="B3PM37"/>
<dbReference type="HAMAP" id="MF_00165">
    <property type="entry name" value="Thymidylate_kinase"/>
    <property type="match status" value="1"/>
</dbReference>
<evidence type="ECO:0000256" key="5">
    <source>
        <dbReference type="ARBA" id="ARBA00022727"/>
    </source>
</evidence>
<evidence type="ECO:0000256" key="2">
    <source>
        <dbReference type="ARBA" id="ARBA00012980"/>
    </source>
</evidence>
<dbReference type="GO" id="GO:0004798">
    <property type="term" value="F:dTMP kinase activity"/>
    <property type="evidence" value="ECO:0007669"/>
    <property type="project" value="UniProtKB-UniRule"/>
</dbReference>
<dbReference type="GO" id="GO:0005524">
    <property type="term" value="F:ATP binding"/>
    <property type="evidence" value="ECO:0007669"/>
    <property type="project" value="UniProtKB-UniRule"/>
</dbReference>
<keyword evidence="4 11" id="KW-0808">Transferase</keyword>
<dbReference type="GO" id="GO:0006227">
    <property type="term" value="P:dUDP biosynthetic process"/>
    <property type="evidence" value="ECO:0007669"/>
    <property type="project" value="TreeGrafter"/>
</dbReference>
<dbReference type="InterPro" id="IPR039430">
    <property type="entry name" value="Thymidylate_kin-like_dom"/>
</dbReference>
<dbReference type="FunFam" id="3.40.50.300:FF:000225">
    <property type="entry name" value="Thymidylate kinase"/>
    <property type="match status" value="1"/>
</dbReference>
<dbReference type="GO" id="GO:0006233">
    <property type="term" value="P:dTDP biosynthetic process"/>
    <property type="evidence" value="ECO:0007669"/>
    <property type="project" value="InterPro"/>
</dbReference>
<dbReference type="Gene3D" id="3.40.50.300">
    <property type="entry name" value="P-loop containing nucleotide triphosphate hydrolases"/>
    <property type="match status" value="1"/>
</dbReference>
<protein>
    <recommendedName>
        <fullName evidence="3 11">Thymidylate kinase</fullName>
        <ecNumber evidence="2 11">2.7.4.9</ecNumber>
    </recommendedName>
    <alternativeName>
        <fullName evidence="11">dTMP kinase</fullName>
    </alternativeName>
</protein>
<evidence type="ECO:0000256" key="9">
    <source>
        <dbReference type="ARBA" id="ARBA00048743"/>
    </source>
</evidence>
<organism evidence="13 14">
    <name type="scientific">Metamycoplasma arthritidis (strain 158L3-1)</name>
    <name type="common">Mycoplasma arthritidis</name>
    <dbReference type="NCBI Taxonomy" id="243272"/>
    <lineage>
        <taxon>Bacteria</taxon>
        <taxon>Bacillati</taxon>
        <taxon>Mycoplasmatota</taxon>
        <taxon>Mycoplasmoidales</taxon>
        <taxon>Metamycoplasmataceae</taxon>
        <taxon>Metamycoplasma</taxon>
    </lineage>
</organism>
<dbReference type="InterPro" id="IPR018094">
    <property type="entry name" value="Thymidylate_kinase"/>
</dbReference>
<dbReference type="PANTHER" id="PTHR10344:SF4">
    <property type="entry name" value="UMP-CMP KINASE 2, MITOCHONDRIAL"/>
    <property type="match status" value="1"/>
</dbReference>
<dbReference type="PROSITE" id="PS01331">
    <property type="entry name" value="THYMIDYLATE_KINASE"/>
    <property type="match status" value="1"/>
</dbReference>
<dbReference type="Pfam" id="PF02223">
    <property type="entry name" value="Thymidylate_kin"/>
    <property type="match status" value="1"/>
</dbReference>
<feature type="domain" description="Thymidylate kinase-like" evidence="12">
    <location>
        <begin position="10"/>
        <end position="202"/>
    </location>
</feature>
<evidence type="ECO:0000256" key="3">
    <source>
        <dbReference type="ARBA" id="ARBA00017144"/>
    </source>
</evidence>
<proteinExistence type="inferred from homology"/>
<comment type="catalytic activity">
    <reaction evidence="9 11">
        <text>dTMP + ATP = dTDP + ADP</text>
        <dbReference type="Rhea" id="RHEA:13517"/>
        <dbReference type="ChEBI" id="CHEBI:30616"/>
        <dbReference type="ChEBI" id="CHEBI:58369"/>
        <dbReference type="ChEBI" id="CHEBI:63528"/>
        <dbReference type="ChEBI" id="CHEBI:456216"/>
        <dbReference type="EC" id="2.7.4.9"/>
    </reaction>
</comment>
<sequence>MNKKAKFITIEGMDGSGKTTIIEMLKDYLFNIGKIDDFVFTREPGSAYSAEAENIRKIVLDSGNKFSPMVDALLFVTSRRINLEKAIWPALKAKKNVISDRFWHSSFVYQGILGKVGLDKVRQINEMVIEDTQPDFVIFFDLQPEVSVERLTKLREKTDRLETDQVEYYQALRKAYFEVINSDPTKFRIIDASQSIVKVFEQLLIILKNEGVL</sequence>
<dbReference type="EMBL" id="CP001047">
    <property type="protein sequence ID" value="ACF07089.1"/>
    <property type="molecule type" value="Genomic_DNA"/>
</dbReference>
<gene>
    <name evidence="11 13" type="primary">tmk</name>
    <name evidence="13" type="ordered locus">MARTH_orf161</name>
</gene>
<dbReference type="PANTHER" id="PTHR10344">
    <property type="entry name" value="THYMIDYLATE KINASE"/>
    <property type="match status" value="1"/>
</dbReference>
<keyword evidence="7 11" id="KW-0418">Kinase</keyword>
<evidence type="ECO:0000256" key="8">
    <source>
        <dbReference type="ARBA" id="ARBA00022840"/>
    </source>
</evidence>
<dbReference type="EC" id="2.7.4.9" evidence="2 11"/>
<evidence type="ECO:0000313" key="13">
    <source>
        <dbReference type="EMBL" id="ACF07089.1"/>
    </source>
</evidence>
<dbReference type="SUPFAM" id="SSF52540">
    <property type="entry name" value="P-loop containing nucleoside triphosphate hydrolases"/>
    <property type="match status" value="1"/>
</dbReference>
<dbReference type="Proteomes" id="UP000008812">
    <property type="component" value="Chromosome"/>
</dbReference>
<dbReference type="STRING" id="243272.MARTH_orf161"/>
<keyword evidence="8 11" id="KW-0067">ATP-binding</keyword>
<dbReference type="KEGG" id="mat:MARTH_orf161"/>